<feature type="transmembrane region" description="Helical" evidence="7">
    <location>
        <begin position="163"/>
        <end position="186"/>
    </location>
</feature>
<accession>K0Q166</accession>
<evidence type="ECO:0000256" key="7">
    <source>
        <dbReference type="SAM" id="Phobius"/>
    </source>
</evidence>
<dbReference type="STRING" id="1211777.BN77_0722"/>
<dbReference type="Pfam" id="PF00083">
    <property type="entry name" value="Sugar_tr"/>
    <property type="match status" value="2"/>
</dbReference>
<comment type="subcellular location">
    <subcellularLocation>
        <location evidence="1">Cell membrane</location>
        <topology evidence="1">Multi-pass membrane protein</topology>
    </subcellularLocation>
</comment>
<feature type="transmembrane region" description="Helical" evidence="7">
    <location>
        <begin position="286"/>
        <end position="305"/>
    </location>
</feature>
<keyword evidence="10" id="KW-1185">Reference proteome</keyword>
<gene>
    <name evidence="9" type="ORF">BN77_0722</name>
</gene>
<feature type="transmembrane region" description="Helical" evidence="7">
    <location>
        <begin position="37"/>
        <end position="55"/>
    </location>
</feature>
<dbReference type="GO" id="GO:0005886">
    <property type="term" value="C:plasma membrane"/>
    <property type="evidence" value="ECO:0007669"/>
    <property type="project" value="UniProtKB-SubCell"/>
</dbReference>
<evidence type="ECO:0000313" key="10">
    <source>
        <dbReference type="Proteomes" id="UP000009319"/>
    </source>
</evidence>
<dbReference type="Proteomes" id="UP000009319">
    <property type="component" value="Unassembled WGS sequence"/>
</dbReference>
<dbReference type="HOGENOM" id="CLU_001265_39_2_5"/>
<feature type="transmembrane region" description="Helical" evidence="7">
    <location>
        <begin position="249"/>
        <end position="266"/>
    </location>
</feature>
<dbReference type="PANTHER" id="PTHR43045">
    <property type="entry name" value="SHIKIMATE TRANSPORTER"/>
    <property type="match status" value="1"/>
</dbReference>
<dbReference type="FunFam" id="1.20.1250.20:FF:000001">
    <property type="entry name" value="Dicarboxylate MFS transporter"/>
    <property type="match status" value="1"/>
</dbReference>
<evidence type="ECO:0000256" key="2">
    <source>
        <dbReference type="ARBA" id="ARBA00022448"/>
    </source>
</evidence>
<evidence type="ECO:0000256" key="3">
    <source>
        <dbReference type="ARBA" id="ARBA00022475"/>
    </source>
</evidence>
<keyword evidence="6 7" id="KW-0472">Membrane</keyword>
<dbReference type="PROSITE" id="PS50850">
    <property type="entry name" value="MFS"/>
    <property type="match status" value="1"/>
</dbReference>
<evidence type="ECO:0000256" key="6">
    <source>
        <dbReference type="ARBA" id="ARBA00023136"/>
    </source>
</evidence>
<dbReference type="EMBL" id="CANI01000032">
    <property type="protein sequence ID" value="CCM77757.1"/>
    <property type="molecule type" value="Genomic_DNA"/>
</dbReference>
<dbReference type="InterPro" id="IPR020846">
    <property type="entry name" value="MFS_dom"/>
</dbReference>
<dbReference type="InterPro" id="IPR005829">
    <property type="entry name" value="Sugar_transporter_CS"/>
</dbReference>
<proteinExistence type="predicted"/>
<comment type="caution">
    <text evidence="9">The sequence shown here is derived from an EMBL/GenBank/DDBJ whole genome shotgun (WGS) entry which is preliminary data.</text>
</comment>
<evidence type="ECO:0000256" key="4">
    <source>
        <dbReference type="ARBA" id="ARBA00022692"/>
    </source>
</evidence>
<evidence type="ECO:0000313" key="9">
    <source>
        <dbReference type="EMBL" id="CCM77757.1"/>
    </source>
</evidence>
<feature type="transmembrane region" description="Helical" evidence="7">
    <location>
        <begin position="62"/>
        <end position="82"/>
    </location>
</feature>
<dbReference type="GO" id="GO:0022857">
    <property type="term" value="F:transmembrane transporter activity"/>
    <property type="evidence" value="ECO:0007669"/>
    <property type="project" value="InterPro"/>
</dbReference>
<keyword evidence="2" id="KW-0813">Transport</keyword>
<reference evidence="9 10" key="1">
    <citation type="journal article" date="2013" name="Genome Announc.">
        <title>Draft Genome Sequence of Rhizobium mesoamericanum STM3625, a Nitrogen-Fixing Symbiont of Mimosa pudica Isolated in French Guiana (South America).</title>
        <authorList>
            <person name="Moulin L."/>
            <person name="Mornico D."/>
            <person name="Melkonian R."/>
            <person name="Klonowska A."/>
        </authorList>
    </citation>
    <scope>NUCLEOTIDE SEQUENCE [LARGE SCALE GENOMIC DNA]</scope>
    <source>
        <strain evidence="9 10">STM3625</strain>
    </source>
</reference>
<dbReference type="RefSeq" id="WP_007528481.1">
    <property type="nucleotide sequence ID" value="NZ_HF536772.1"/>
</dbReference>
<dbReference type="PANTHER" id="PTHR43045:SF7">
    <property type="entry name" value="MAJOR FACILITATOR SUPERFAMILY TRANSPORTER"/>
    <property type="match status" value="1"/>
</dbReference>
<dbReference type="InterPro" id="IPR005828">
    <property type="entry name" value="MFS_sugar_transport-like"/>
</dbReference>
<name>K0Q166_9HYPH</name>
<evidence type="ECO:0000256" key="5">
    <source>
        <dbReference type="ARBA" id="ARBA00022989"/>
    </source>
</evidence>
<feature type="transmembrane region" description="Helical" evidence="7">
    <location>
        <begin position="317"/>
        <end position="338"/>
    </location>
</feature>
<feature type="transmembrane region" description="Helical" evidence="7">
    <location>
        <begin position="198"/>
        <end position="215"/>
    </location>
</feature>
<keyword evidence="5 7" id="KW-1133">Transmembrane helix</keyword>
<feature type="domain" description="Major facilitator superfamily (MFS) profile" evidence="8">
    <location>
        <begin position="22"/>
        <end position="620"/>
    </location>
</feature>
<dbReference type="AlphaFoldDB" id="K0Q166"/>
<sequence>MANIASVDGPKAGPMTSEEKKVIFASSLGTVFEWYDFYLYGSLATYIGATYFTQYPEATRNIFTLLAFAAGFLVRPFGALVFGRLGDLVGRKYTFLVTILIMGLSTFLVGVLPGAATIGIAAPIILIGLRLLQGLALGGEYGGAATYVAEHAPHGRRGYFTSWIQTTATLGLFLSLLVIVGVQFLMGKEAFAAWGWRIPFLVSVVLLGISVWIRLKMNESPAFQRMKAEGKGSKAPLTEAFGQWKNAKIALIALLGATMGQAVVWYGGQFYALFFLQNVLKVDLQAANIMVAIALFLGTPFFVVFGALSDKIGRKPILMAGLLIAAVTYTPLFKAMTWTANPALAEAQASVRATVTADPADCKFQFNPTGTSKFTSSCDVATAFLTKNSVPYDVVPGPAGQPATVKVNDETITSFDAVAAGDKAKAMTGAFEKSVNIALHDAGYPLKRGAIKVPDAKLDAFIAANPELALNADAVRAGEKQMIPADKLVADKLLSADEAKGATEMAVYNIANGGSFAMTADPARVNWIGTIAILFVLVLYVTMVYGPIAALLVELFPTRIRYTGMSLPYHIGNGWFGGLLPATAFAMSAATGDIYFGLWYPIVFAAITLVIGLIFLPETKDRDIHAMD</sequence>
<dbReference type="InterPro" id="IPR036259">
    <property type="entry name" value="MFS_trans_sf"/>
</dbReference>
<keyword evidence="3" id="KW-1003">Cell membrane</keyword>
<evidence type="ECO:0000259" key="8">
    <source>
        <dbReference type="PROSITE" id="PS50850"/>
    </source>
</evidence>
<dbReference type="Gene3D" id="1.20.1250.20">
    <property type="entry name" value="MFS general substrate transporter like domains"/>
    <property type="match status" value="2"/>
</dbReference>
<keyword evidence="4 7" id="KW-0812">Transmembrane</keyword>
<feature type="transmembrane region" description="Helical" evidence="7">
    <location>
        <begin position="598"/>
        <end position="616"/>
    </location>
</feature>
<feature type="transmembrane region" description="Helical" evidence="7">
    <location>
        <begin position="527"/>
        <end position="553"/>
    </location>
</feature>
<evidence type="ECO:0000256" key="1">
    <source>
        <dbReference type="ARBA" id="ARBA00004651"/>
    </source>
</evidence>
<organism evidence="9 10">
    <name type="scientific">Rhizobium mesoamericanum STM3625</name>
    <dbReference type="NCBI Taxonomy" id="1211777"/>
    <lineage>
        <taxon>Bacteria</taxon>
        <taxon>Pseudomonadati</taxon>
        <taxon>Pseudomonadota</taxon>
        <taxon>Alphaproteobacteria</taxon>
        <taxon>Hyphomicrobiales</taxon>
        <taxon>Rhizobiaceae</taxon>
        <taxon>Rhizobium/Agrobacterium group</taxon>
        <taxon>Rhizobium</taxon>
    </lineage>
</organism>
<feature type="transmembrane region" description="Helical" evidence="7">
    <location>
        <begin position="94"/>
        <end position="127"/>
    </location>
</feature>
<dbReference type="PROSITE" id="PS00217">
    <property type="entry name" value="SUGAR_TRANSPORT_2"/>
    <property type="match status" value="1"/>
</dbReference>
<dbReference type="SUPFAM" id="SSF103473">
    <property type="entry name" value="MFS general substrate transporter"/>
    <property type="match status" value="2"/>
</dbReference>
<protein>
    <submittedName>
        <fullName evidence="9">General substrate transporter</fullName>
    </submittedName>
</protein>
<dbReference type="eggNOG" id="COG0477">
    <property type="taxonomic scope" value="Bacteria"/>
</dbReference>